<accession>A0AAE3P2X3</accession>
<dbReference type="EC" id="3.8.1.5" evidence="2"/>
<feature type="domain" description="AB hydrolase-1" evidence="1">
    <location>
        <begin position="38"/>
        <end position="280"/>
    </location>
</feature>
<dbReference type="Pfam" id="PF00561">
    <property type="entry name" value="Abhydrolase_1"/>
    <property type="match status" value="1"/>
</dbReference>
<comment type="caution">
    <text evidence="2">The sequence shown here is derived from an EMBL/GenBank/DDBJ whole genome shotgun (WGS) entry which is preliminary data.</text>
</comment>
<sequence>MNNTEKMQTISSNDIHPRKRVKLLDTEISYVDTGEGDPIVFLHGNPTSSYLWRNIIPYVARLGRCLAPDLVGMGKSGKSPANAYYFEDHSRYLNAWFEVLDLKKNITLVLHDWGSALGFNWAYKNQEKVKCIVYMEAIVRPRDWSDFPNGRDEIFRALRSEKGKELVIKENFFVEKVLPKSILRKLTDEEMNAYREPFKEPESRIPTLRFAQELPIAGTPEHMVKIVTDYGRWLSQSKIPKLLITAEPGALLTGRDLEFCRTWSNQKETTVKGIHYIQEDSPNEIGQYIKEFIEEVDKDTPKSLEQNI</sequence>
<proteinExistence type="predicted"/>
<dbReference type="SUPFAM" id="SSF53474">
    <property type="entry name" value="alpha/beta-Hydrolases"/>
    <property type="match status" value="1"/>
</dbReference>
<dbReference type="InterPro" id="IPR000073">
    <property type="entry name" value="AB_hydrolase_1"/>
</dbReference>
<keyword evidence="2" id="KW-0378">Hydrolase</keyword>
<dbReference type="NCBIfam" id="NF002938">
    <property type="entry name" value="PRK03592.1"/>
    <property type="match status" value="1"/>
</dbReference>
<dbReference type="EMBL" id="JARGDL010000035">
    <property type="protein sequence ID" value="MDF1613280.1"/>
    <property type="molecule type" value="Genomic_DNA"/>
</dbReference>
<dbReference type="Proteomes" id="UP001221302">
    <property type="component" value="Unassembled WGS sequence"/>
</dbReference>
<dbReference type="Gene3D" id="3.40.50.1820">
    <property type="entry name" value="alpha/beta hydrolase"/>
    <property type="match status" value="1"/>
</dbReference>
<name>A0AAE3P2X3_9BACT</name>
<dbReference type="InterPro" id="IPR029058">
    <property type="entry name" value="AB_hydrolase_fold"/>
</dbReference>
<evidence type="ECO:0000313" key="2">
    <source>
        <dbReference type="EMBL" id="MDF1613280.1"/>
    </source>
</evidence>
<dbReference type="GO" id="GO:0016020">
    <property type="term" value="C:membrane"/>
    <property type="evidence" value="ECO:0007669"/>
    <property type="project" value="TreeGrafter"/>
</dbReference>
<reference evidence="2" key="1">
    <citation type="submission" date="2023-03" db="EMBL/GenBank/DDBJ databases">
        <title>Stygiobacter electus gen. nov., sp. nov., facultatively anaerobic thermotolerant bacterium of the class Ignavibacteria from a well of Yessentuki mineral water deposit.</title>
        <authorList>
            <person name="Podosokorskaya O.A."/>
            <person name="Elcheninov A.G."/>
            <person name="Petrova N.F."/>
            <person name="Zavarzina D.G."/>
            <person name="Kublanov I.V."/>
            <person name="Merkel A.Y."/>
        </authorList>
    </citation>
    <scope>NUCLEOTIDE SEQUENCE</scope>
    <source>
        <strain evidence="2">09-Me</strain>
    </source>
</reference>
<dbReference type="InterPro" id="IPR000639">
    <property type="entry name" value="Epox_hydrolase-like"/>
</dbReference>
<protein>
    <submittedName>
        <fullName evidence="2">Haloalkane dehalogenase</fullName>
        <ecNumber evidence="2">3.8.1.5</ecNumber>
    </submittedName>
</protein>
<dbReference type="PRINTS" id="PR00412">
    <property type="entry name" value="EPOXHYDRLASE"/>
</dbReference>
<dbReference type="RefSeq" id="WP_321537053.1">
    <property type="nucleotide sequence ID" value="NZ_JARGDL010000035.1"/>
</dbReference>
<dbReference type="InterPro" id="IPR050266">
    <property type="entry name" value="AB_hydrolase_sf"/>
</dbReference>
<dbReference type="PANTHER" id="PTHR43798">
    <property type="entry name" value="MONOACYLGLYCEROL LIPASE"/>
    <property type="match status" value="1"/>
</dbReference>
<dbReference type="PANTHER" id="PTHR43798:SF24">
    <property type="entry name" value="CIS-3-ALKYL-4-ALKYLOXETAN-2-ONE DECARBOXYLASE"/>
    <property type="match status" value="1"/>
</dbReference>
<dbReference type="AlphaFoldDB" id="A0AAE3P2X3"/>
<keyword evidence="3" id="KW-1185">Reference proteome</keyword>
<dbReference type="GO" id="GO:0018786">
    <property type="term" value="F:haloalkane dehalogenase activity"/>
    <property type="evidence" value="ECO:0007669"/>
    <property type="project" value="UniProtKB-EC"/>
</dbReference>
<evidence type="ECO:0000313" key="3">
    <source>
        <dbReference type="Proteomes" id="UP001221302"/>
    </source>
</evidence>
<gene>
    <name evidence="2" type="ORF">P0M35_14040</name>
</gene>
<organism evidence="2 3">
    <name type="scientific">Stygiobacter electus</name>
    <dbReference type="NCBI Taxonomy" id="3032292"/>
    <lineage>
        <taxon>Bacteria</taxon>
        <taxon>Pseudomonadati</taxon>
        <taxon>Ignavibacteriota</taxon>
        <taxon>Ignavibacteria</taxon>
        <taxon>Ignavibacteriales</taxon>
        <taxon>Melioribacteraceae</taxon>
        <taxon>Stygiobacter</taxon>
    </lineage>
</organism>
<evidence type="ECO:0000259" key="1">
    <source>
        <dbReference type="Pfam" id="PF00561"/>
    </source>
</evidence>